<name>A0A2P2KCF8_RHIMU</name>
<dbReference type="AlphaFoldDB" id="A0A2P2KCF8"/>
<dbReference type="EMBL" id="GGEC01022916">
    <property type="protein sequence ID" value="MBX03400.1"/>
    <property type="molecule type" value="Transcribed_RNA"/>
</dbReference>
<organism evidence="1">
    <name type="scientific">Rhizophora mucronata</name>
    <name type="common">Asiatic mangrove</name>
    <dbReference type="NCBI Taxonomy" id="61149"/>
    <lineage>
        <taxon>Eukaryota</taxon>
        <taxon>Viridiplantae</taxon>
        <taxon>Streptophyta</taxon>
        <taxon>Embryophyta</taxon>
        <taxon>Tracheophyta</taxon>
        <taxon>Spermatophyta</taxon>
        <taxon>Magnoliopsida</taxon>
        <taxon>eudicotyledons</taxon>
        <taxon>Gunneridae</taxon>
        <taxon>Pentapetalae</taxon>
        <taxon>rosids</taxon>
        <taxon>fabids</taxon>
        <taxon>Malpighiales</taxon>
        <taxon>Rhizophoraceae</taxon>
        <taxon>Rhizophora</taxon>
    </lineage>
</organism>
<protein>
    <submittedName>
        <fullName evidence="1">Aspartic proteinase Asp1</fullName>
    </submittedName>
</protein>
<reference evidence="1" key="1">
    <citation type="submission" date="2018-02" db="EMBL/GenBank/DDBJ databases">
        <title>Rhizophora mucronata_Transcriptome.</title>
        <authorList>
            <person name="Meera S.P."/>
            <person name="Sreeshan A."/>
            <person name="Augustine A."/>
        </authorList>
    </citation>
    <scope>NUCLEOTIDE SEQUENCE</scope>
    <source>
        <tissue evidence="1">Leaf</tissue>
    </source>
</reference>
<proteinExistence type="predicted"/>
<sequence>MTSSLLMSRRSLLLCAQYVLQLFSLFCGIHQAYPFLSYCFT</sequence>
<accession>A0A2P2KCF8</accession>
<evidence type="ECO:0000313" key="1">
    <source>
        <dbReference type="EMBL" id="MBX03400.1"/>
    </source>
</evidence>